<reference evidence="2" key="1">
    <citation type="submission" date="2018-01" db="EMBL/GenBank/DDBJ databases">
        <title>An insight into the sialome of Amazonian anophelines.</title>
        <authorList>
            <person name="Ribeiro J.M."/>
            <person name="Scarpassa V."/>
            <person name="Calvo E."/>
        </authorList>
    </citation>
    <scope>NUCLEOTIDE SEQUENCE</scope>
</reference>
<feature type="signal peptide" evidence="1">
    <location>
        <begin position="1"/>
        <end position="18"/>
    </location>
</feature>
<protein>
    <submittedName>
        <fullName evidence="2">Putative secreted protein</fullName>
    </submittedName>
</protein>
<evidence type="ECO:0000256" key="1">
    <source>
        <dbReference type="SAM" id="SignalP"/>
    </source>
</evidence>
<evidence type="ECO:0000313" key="2">
    <source>
        <dbReference type="EMBL" id="MBW71691.1"/>
    </source>
</evidence>
<proteinExistence type="predicted"/>
<dbReference type="EMBL" id="GGFL01007513">
    <property type="protein sequence ID" value="MBW71691.1"/>
    <property type="molecule type" value="Transcribed_RNA"/>
</dbReference>
<dbReference type="AlphaFoldDB" id="A0A2M4D2G1"/>
<accession>A0A2M4D2G1</accession>
<keyword evidence="1" id="KW-0732">Signal</keyword>
<organism evidence="2">
    <name type="scientific">Anopheles darlingi</name>
    <name type="common">Mosquito</name>
    <dbReference type="NCBI Taxonomy" id="43151"/>
    <lineage>
        <taxon>Eukaryota</taxon>
        <taxon>Metazoa</taxon>
        <taxon>Ecdysozoa</taxon>
        <taxon>Arthropoda</taxon>
        <taxon>Hexapoda</taxon>
        <taxon>Insecta</taxon>
        <taxon>Pterygota</taxon>
        <taxon>Neoptera</taxon>
        <taxon>Endopterygota</taxon>
        <taxon>Diptera</taxon>
        <taxon>Nematocera</taxon>
        <taxon>Culicoidea</taxon>
        <taxon>Culicidae</taxon>
        <taxon>Anophelinae</taxon>
        <taxon>Anopheles</taxon>
    </lineage>
</organism>
<sequence>MRLDLFALIYTLFAVCFASSHAPYTRSGLGHDFREGKDVRNSVRDGGPASIANSVLQEARRVVSRRVCVCV</sequence>
<feature type="chain" id="PRO_5014676029" evidence="1">
    <location>
        <begin position="19"/>
        <end position="71"/>
    </location>
</feature>
<name>A0A2M4D2G1_ANODA</name>